<dbReference type="SMART" id="SM00448">
    <property type="entry name" value="REC"/>
    <property type="match status" value="1"/>
</dbReference>
<keyword evidence="2" id="KW-0805">Transcription regulation</keyword>
<evidence type="ECO:0000256" key="1">
    <source>
        <dbReference type="ARBA" id="ARBA00022553"/>
    </source>
</evidence>
<gene>
    <name evidence="8" type="ORF">CKY47_28705</name>
</gene>
<dbReference type="Proteomes" id="UP001225605">
    <property type="component" value="Unassembled WGS sequence"/>
</dbReference>
<name>A0ABU0XB56_9PSEU</name>
<evidence type="ECO:0000256" key="2">
    <source>
        <dbReference type="ARBA" id="ARBA00023015"/>
    </source>
</evidence>
<dbReference type="EMBL" id="NSDM01000014">
    <property type="protein sequence ID" value="MDQ2587899.1"/>
    <property type="molecule type" value="Genomic_DNA"/>
</dbReference>
<dbReference type="InterPro" id="IPR001789">
    <property type="entry name" value="Sig_transdc_resp-reg_receiver"/>
</dbReference>
<dbReference type="SUPFAM" id="SSF46894">
    <property type="entry name" value="C-terminal effector domain of the bipartite response regulators"/>
    <property type="match status" value="1"/>
</dbReference>
<dbReference type="SMART" id="SM00421">
    <property type="entry name" value="HTH_LUXR"/>
    <property type="match status" value="1"/>
</dbReference>
<keyword evidence="3 8" id="KW-0238">DNA-binding</keyword>
<dbReference type="InterPro" id="IPR039420">
    <property type="entry name" value="WalR-like"/>
</dbReference>
<accession>A0ABU0XB56</accession>
<keyword evidence="1 5" id="KW-0597">Phosphoprotein</keyword>
<dbReference type="PROSITE" id="PS00622">
    <property type="entry name" value="HTH_LUXR_1"/>
    <property type="match status" value="1"/>
</dbReference>
<dbReference type="InterPro" id="IPR011006">
    <property type="entry name" value="CheY-like_superfamily"/>
</dbReference>
<feature type="domain" description="Response regulatory" evidence="7">
    <location>
        <begin position="2"/>
        <end position="122"/>
    </location>
</feature>
<dbReference type="RefSeq" id="WP_306749513.1">
    <property type="nucleotide sequence ID" value="NZ_NSDM01000014.1"/>
</dbReference>
<dbReference type="Pfam" id="PF00196">
    <property type="entry name" value="GerE"/>
    <property type="match status" value="1"/>
</dbReference>
<protein>
    <submittedName>
        <fullName evidence="8">DNA-binding response regulator</fullName>
    </submittedName>
</protein>
<keyword evidence="9" id="KW-1185">Reference proteome</keyword>
<dbReference type="SUPFAM" id="SSF52172">
    <property type="entry name" value="CheY-like"/>
    <property type="match status" value="1"/>
</dbReference>
<dbReference type="PROSITE" id="PS50043">
    <property type="entry name" value="HTH_LUXR_2"/>
    <property type="match status" value="1"/>
</dbReference>
<comment type="caution">
    <text evidence="8">The sequence shown here is derived from an EMBL/GenBank/DDBJ whole genome shotgun (WGS) entry which is preliminary data.</text>
</comment>
<sequence>MRIVVAEDLYLLRDGLVRLLEAYDHEVVAAVGDKEATLRALAEHRPDVAVIDVRMPPTYTDDGLQAALEARRARPGLSVLVLSQHIEQLYARELLADGRGGVGYLLKDRVFEAEQFIEAVERVGAGGTSLDPAVVAKILNAGSTSPLDALTGREREIIALMAEGLSNSAIGQRLFLSEGSISKYTTSIFTKLGITSDDNSNRRVLAVLAFLGAAGAG</sequence>
<evidence type="ECO:0000313" key="8">
    <source>
        <dbReference type="EMBL" id="MDQ2587899.1"/>
    </source>
</evidence>
<dbReference type="CDD" id="cd17535">
    <property type="entry name" value="REC_NarL-like"/>
    <property type="match status" value="1"/>
</dbReference>
<dbReference type="CDD" id="cd06170">
    <property type="entry name" value="LuxR_C_like"/>
    <property type="match status" value="1"/>
</dbReference>
<evidence type="ECO:0000313" key="9">
    <source>
        <dbReference type="Proteomes" id="UP001225605"/>
    </source>
</evidence>
<evidence type="ECO:0000256" key="3">
    <source>
        <dbReference type="ARBA" id="ARBA00023125"/>
    </source>
</evidence>
<keyword evidence="4" id="KW-0804">Transcription</keyword>
<dbReference type="InterPro" id="IPR058245">
    <property type="entry name" value="NreC/VraR/RcsB-like_REC"/>
</dbReference>
<feature type="modified residue" description="4-aspartylphosphate" evidence="5">
    <location>
        <position position="52"/>
    </location>
</feature>
<dbReference type="PANTHER" id="PTHR43214">
    <property type="entry name" value="TWO-COMPONENT RESPONSE REGULATOR"/>
    <property type="match status" value="1"/>
</dbReference>
<evidence type="ECO:0000259" key="6">
    <source>
        <dbReference type="PROSITE" id="PS50043"/>
    </source>
</evidence>
<reference evidence="8 9" key="1">
    <citation type="submission" date="2017-06" db="EMBL/GenBank/DDBJ databases">
        <title>Cultured bacterium strain Saccharothrix yanglingensis Hhs.015.</title>
        <authorList>
            <person name="Xia Y."/>
        </authorList>
    </citation>
    <scope>NUCLEOTIDE SEQUENCE [LARGE SCALE GENOMIC DNA]</scope>
    <source>
        <strain evidence="8 9">Hhs.015</strain>
    </source>
</reference>
<evidence type="ECO:0000256" key="5">
    <source>
        <dbReference type="PROSITE-ProRule" id="PRU00169"/>
    </source>
</evidence>
<dbReference type="GO" id="GO:0003677">
    <property type="term" value="F:DNA binding"/>
    <property type="evidence" value="ECO:0007669"/>
    <property type="project" value="UniProtKB-KW"/>
</dbReference>
<dbReference type="PANTHER" id="PTHR43214:SF24">
    <property type="entry name" value="TRANSCRIPTIONAL REGULATORY PROTEIN NARL-RELATED"/>
    <property type="match status" value="1"/>
</dbReference>
<dbReference type="InterPro" id="IPR016032">
    <property type="entry name" value="Sig_transdc_resp-reg_C-effctor"/>
</dbReference>
<dbReference type="Pfam" id="PF00072">
    <property type="entry name" value="Response_reg"/>
    <property type="match status" value="1"/>
</dbReference>
<evidence type="ECO:0000259" key="7">
    <source>
        <dbReference type="PROSITE" id="PS50110"/>
    </source>
</evidence>
<proteinExistence type="predicted"/>
<dbReference type="InterPro" id="IPR000792">
    <property type="entry name" value="Tscrpt_reg_LuxR_C"/>
</dbReference>
<evidence type="ECO:0000256" key="4">
    <source>
        <dbReference type="ARBA" id="ARBA00023163"/>
    </source>
</evidence>
<dbReference type="PROSITE" id="PS50110">
    <property type="entry name" value="RESPONSE_REGULATORY"/>
    <property type="match status" value="1"/>
</dbReference>
<feature type="domain" description="HTH luxR-type" evidence="6">
    <location>
        <begin position="143"/>
        <end position="213"/>
    </location>
</feature>
<dbReference type="Gene3D" id="3.40.50.2300">
    <property type="match status" value="1"/>
</dbReference>
<dbReference type="PRINTS" id="PR00038">
    <property type="entry name" value="HTHLUXR"/>
</dbReference>
<organism evidence="8 9">
    <name type="scientific">Saccharothrix yanglingensis</name>
    <dbReference type="NCBI Taxonomy" id="659496"/>
    <lineage>
        <taxon>Bacteria</taxon>
        <taxon>Bacillati</taxon>
        <taxon>Actinomycetota</taxon>
        <taxon>Actinomycetes</taxon>
        <taxon>Pseudonocardiales</taxon>
        <taxon>Pseudonocardiaceae</taxon>
        <taxon>Saccharothrix</taxon>
    </lineage>
</organism>